<dbReference type="PROSITE" id="PS50893">
    <property type="entry name" value="ABC_TRANSPORTER_2"/>
    <property type="match status" value="1"/>
</dbReference>
<dbReference type="GO" id="GO:0016887">
    <property type="term" value="F:ATP hydrolysis activity"/>
    <property type="evidence" value="ECO:0007669"/>
    <property type="project" value="InterPro"/>
</dbReference>
<keyword evidence="16" id="KW-1185">Reference proteome</keyword>
<feature type="domain" description="ABC transporter" evidence="14">
    <location>
        <begin position="4"/>
        <end position="234"/>
    </location>
</feature>
<dbReference type="EC" id="7.5.2.13" evidence="13"/>
<evidence type="ECO:0000313" key="15">
    <source>
        <dbReference type="EMBL" id="UPM44241.1"/>
    </source>
</evidence>
<keyword evidence="4" id="KW-0547">Nucleotide-binding</keyword>
<keyword evidence="5 15" id="KW-0067">ATP-binding</keyword>
<dbReference type="InterPro" id="IPR047641">
    <property type="entry name" value="ABC_transpr_MalK/UgpC-like"/>
</dbReference>
<evidence type="ECO:0000256" key="5">
    <source>
        <dbReference type="ARBA" id="ARBA00022840"/>
    </source>
</evidence>
<dbReference type="PANTHER" id="PTHR43875:SF15">
    <property type="entry name" value="TREHALOSE IMPORT ATP-BINDING PROTEIN SUGC"/>
    <property type="match status" value="1"/>
</dbReference>
<evidence type="ECO:0000256" key="7">
    <source>
        <dbReference type="ARBA" id="ARBA00023136"/>
    </source>
</evidence>
<evidence type="ECO:0000259" key="14">
    <source>
        <dbReference type="PROSITE" id="PS50893"/>
    </source>
</evidence>
<dbReference type="GeneID" id="71929302"/>
<evidence type="ECO:0000256" key="8">
    <source>
        <dbReference type="ARBA" id="ARBA00050355"/>
    </source>
</evidence>
<evidence type="ECO:0000256" key="6">
    <source>
        <dbReference type="ARBA" id="ARBA00022967"/>
    </source>
</evidence>
<name>A0A8U0A4V7_9EURY</name>
<dbReference type="InterPro" id="IPR027417">
    <property type="entry name" value="P-loop_NTPase"/>
</dbReference>
<keyword evidence="15" id="KW-0614">Plasmid</keyword>
<evidence type="ECO:0000256" key="11">
    <source>
        <dbReference type="ARBA" id="ARBA00061029"/>
    </source>
</evidence>
<dbReference type="Gene3D" id="2.40.50.140">
    <property type="entry name" value="Nucleic acid-binding proteins"/>
    <property type="match status" value="1"/>
</dbReference>
<comment type="catalytic activity">
    <reaction evidence="8">
        <text>D-xylose(out) + ATP + H2O = D-xylose(in) + ADP + phosphate + H(+)</text>
        <dbReference type="Rhea" id="RHEA:29899"/>
        <dbReference type="ChEBI" id="CHEBI:15377"/>
        <dbReference type="ChEBI" id="CHEBI:15378"/>
        <dbReference type="ChEBI" id="CHEBI:30616"/>
        <dbReference type="ChEBI" id="CHEBI:43474"/>
        <dbReference type="ChEBI" id="CHEBI:53455"/>
        <dbReference type="ChEBI" id="CHEBI:456216"/>
        <dbReference type="EC" id="7.5.2.13"/>
    </reaction>
    <physiologicalReaction direction="left-to-right" evidence="8">
        <dbReference type="Rhea" id="RHEA:29900"/>
    </physiologicalReaction>
</comment>
<comment type="subunit">
    <text evidence="12">The complex is composed of two ATP-binding proteins (XacJ and XacK), two transmembrane proteins (XacH and XacI) and a solute-binding protein (XacG).</text>
</comment>
<evidence type="ECO:0000256" key="3">
    <source>
        <dbReference type="ARBA" id="ARBA00022475"/>
    </source>
</evidence>
<dbReference type="SUPFAM" id="SSF52540">
    <property type="entry name" value="P-loop containing nucleoside triphosphate hydrolases"/>
    <property type="match status" value="1"/>
</dbReference>
<evidence type="ECO:0000256" key="4">
    <source>
        <dbReference type="ARBA" id="ARBA00022741"/>
    </source>
</evidence>
<comment type="function">
    <text evidence="10">Part of the ABC transporter complex XacGHIJK involved in the uptake of xylose and arabinose. Responsible for energy coupling to the transport system.</text>
</comment>
<dbReference type="Gene3D" id="2.40.50.100">
    <property type="match status" value="1"/>
</dbReference>
<dbReference type="PROSITE" id="PS00211">
    <property type="entry name" value="ABC_TRANSPORTER_1"/>
    <property type="match status" value="1"/>
</dbReference>
<keyword evidence="3" id="KW-1003">Cell membrane</keyword>
<evidence type="ECO:0000313" key="16">
    <source>
        <dbReference type="Proteomes" id="UP000831768"/>
    </source>
</evidence>
<dbReference type="GO" id="GO:0005524">
    <property type="term" value="F:ATP binding"/>
    <property type="evidence" value="ECO:0007669"/>
    <property type="project" value="UniProtKB-KW"/>
</dbReference>
<dbReference type="GO" id="GO:0140359">
    <property type="term" value="F:ABC-type transporter activity"/>
    <property type="evidence" value="ECO:0007669"/>
    <property type="project" value="InterPro"/>
</dbReference>
<accession>A0A8U0A4V7</accession>
<keyword evidence="7" id="KW-0472">Membrane</keyword>
<dbReference type="InterPro" id="IPR008995">
    <property type="entry name" value="Mo/tungstate-bd_C_term_dom"/>
</dbReference>
<dbReference type="AlphaFoldDB" id="A0A8U0A4V7"/>
<evidence type="ECO:0000256" key="12">
    <source>
        <dbReference type="ARBA" id="ARBA00065962"/>
    </source>
</evidence>
<dbReference type="RefSeq" id="WP_247994895.1">
    <property type="nucleotide sequence ID" value="NZ_CP096020.1"/>
</dbReference>
<dbReference type="CDD" id="cd03301">
    <property type="entry name" value="ABC_MalK_N"/>
    <property type="match status" value="1"/>
</dbReference>
<comment type="subcellular location">
    <subcellularLocation>
        <location evidence="1">Cell membrane</location>
        <topology evidence="1">Peripheral membrane protein</topology>
    </subcellularLocation>
</comment>
<dbReference type="KEGG" id="haad:MW046_14605"/>
<evidence type="ECO:0000256" key="10">
    <source>
        <dbReference type="ARBA" id="ARBA00053454"/>
    </source>
</evidence>
<comment type="catalytic activity">
    <reaction evidence="9">
        <text>L-arabinose(out) + ATP + H2O = L-arabinose(in) + ADP + phosphate + H(+)</text>
        <dbReference type="Rhea" id="RHEA:30007"/>
        <dbReference type="ChEBI" id="CHEBI:15377"/>
        <dbReference type="ChEBI" id="CHEBI:15378"/>
        <dbReference type="ChEBI" id="CHEBI:17535"/>
        <dbReference type="ChEBI" id="CHEBI:30616"/>
        <dbReference type="ChEBI" id="CHEBI:43474"/>
        <dbReference type="ChEBI" id="CHEBI:456216"/>
        <dbReference type="EC" id="7.5.2.13"/>
    </reaction>
    <physiologicalReaction direction="left-to-right" evidence="9">
        <dbReference type="Rhea" id="RHEA:30008"/>
    </physiologicalReaction>
</comment>
<proteinExistence type="inferred from homology"/>
<comment type="similarity">
    <text evidence="11">Belongs to the ABC transporter superfamily. Carbohydrate uptake transporter-1 (CUT1) (TC 3.A.1.1) family.</text>
</comment>
<evidence type="ECO:0000256" key="13">
    <source>
        <dbReference type="ARBA" id="ARBA00066315"/>
    </source>
</evidence>
<dbReference type="Gene3D" id="3.40.50.300">
    <property type="entry name" value="P-loop containing nucleotide triphosphate hydrolases"/>
    <property type="match status" value="1"/>
</dbReference>
<keyword evidence="2" id="KW-0813">Transport</keyword>
<dbReference type="SMART" id="SM00382">
    <property type="entry name" value="AAA"/>
    <property type="match status" value="1"/>
</dbReference>
<dbReference type="Pfam" id="PF00005">
    <property type="entry name" value="ABC_tran"/>
    <property type="match status" value="1"/>
</dbReference>
<sequence length="386" mass="42253">MGSLRLATVTKQYDDVVAVDGIDLDIADSEFISLVGPSGCGKSTTLEMIGGLTTPSDGKVFIDDQDVTDLPPKDRNLAMVFQNIALFPHMNVYDNISYGLRIRNTDPEEIERRVNDAAETLQLEGLLERSPSELSGGQRQRVAIGRAIVRNPSVFLMDEPLANLDAKLRVHMRTELQQLQRELDVTTIYVTHDQEEAMTMSDRVAVINDGTLQQIAPPLTCYNEPANRFVAGFIGSPSMNFVDGSIKGTQFVAESLRIDLGDIDCDGVSDVTLGIRPEHIHFPDADLPENTEPIDATVDVLEPIGEKIFVYLDAGLEKATSGDWSDAEDETVGRSQFLMSAPSDSTIEEGESVEIVFDRTSIHLFETATGEAIAHGIVSEPTKPTR</sequence>
<protein>
    <recommendedName>
        <fullName evidence="13">ABC-type D-xylose/L-arabinose transporter</fullName>
        <ecNumber evidence="13">7.5.2.13</ecNumber>
    </recommendedName>
</protein>
<evidence type="ECO:0000256" key="1">
    <source>
        <dbReference type="ARBA" id="ARBA00004202"/>
    </source>
</evidence>
<dbReference type="GO" id="GO:0008643">
    <property type="term" value="P:carbohydrate transport"/>
    <property type="evidence" value="ECO:0007669"/>
    <property type="project" value="InterPro"/>
</dbReference>
<dbReference type="Pfam" id="PF17912">
    <property type="entry name" value="OB_MalK"/>
    <property type="match status" value="1"/>
</dbReference>
<keyword evidence="6" id="KW-1278">Translocase</keyword>
<dbReference type="FunFam" id="3.40.50.300:FF:000042">
    <property type="entry name" value="Maltose/maltodextrin ABC transporter, ATP-binding protein"/>
    <property type="match status" value="1"/>
</dbReference>
<gene>
    <name evidence="15" type="ORF">MW046_14605</name>
</gene>
<dbReference type="InterPro" id="IPR012340">
    <property type="entry name" value="NA-bd_OB-fold"/>
</dbReference>
<dbReference type="InterPro" id="IPR015855">
    <property type="entry name" value="ABC_transpr_MalK-like"/>
</dbReference>
<reference evidence="15" key="1">
    <citation type="submission" date="2022-04" db="EMBL/GenBank/DDBJ databases">
        <title>Halocatena sp. nov., isolated from a salt lake.</title>
        <authorList>
            <person name="Cui H.-L."/>
        </authorList>
    </citation>
    <scope>NUCLEOTIDE SEQUENCE</scope>
    <source>
        <strain evidence="15">AD-1</strain>
        <plasmid evidence="15">unnamed1</plasmid>
    </source>
</reference>
<dbReference type="SUPFAM" id="SSF50331">
    <property type="entry name" value="MOP-like"/>
    <property type="match status" value="1"/>
</dbReference>
<dbReference type="InterPro" id="IPR003439">
    <property type="entry name" value="ABC_transporter-like_ATP-bd"/>
</dbReference>
<organism evidence="15 16">
    <name type="scientific">Halocatena salina</name>
    <dbReference type="NCBI Taxonomy" id="2934340"/>
    <lineage>
        <taxon>Archaea</taxon>
        <taxon>Methanobacteriati</taxon>
        <taxon>Methanobacteriota</taxon>
        <taxon>Stenosarchaea group</taxon>
        <taxon>Halobacteria</taxon>
        <taxon>Halobacteriales</taxon>
        <taxon>Natronomonadaceae</taxon>
        <taxon>Halocatena</taxon>
    </lineage>
</organism>
<dbReference type="Proteomes" id="UP000831768">
    <property type="component" value="Plasmid unnamed1"/>
</dbReference>
<evidence type="ECO:0000256" key="2">
    <source>
        <dbReference type="ARBA" id="ARBA00022448"/>
    </source>
</evidence>
<dbReference type="GO" id="GO:0055052">
    <property type="term" value="C:ATP-binding cassette (ABC) transporter complex, substrate-binding subunit-containing"/>
    <property type="evidence" value="ECO:0007669"/>
    <property type="project" value="TreeGrafter"/>
</dbReference>
<evidence type="ECO:0000256" key="9">
    <source>
        <dbReference type="ARBA" id="ARBA00051890"/>
    </source>
</evidence>
<dbReference type="InterPro" id="IPR017871">
    <property type="entry name" value="ABC_transporter-like_CS"/>
</dbReference>
<dbReference type="InterPro" id="IPR003593">
    <property type="entry name" value="AAA+_ATPase"/>
</dbReference>
<dbReference type="PANTHER" id="PTHR43875">
    <property type="entry name" value="MALTODEXTRIN IMPORT ATP-BINDING PROTEIN MSMX"/>
    <property type="match status" value="1"/>
</dbReference>
<geneLocation type="plasmid" evidence="15 16">
    <name>unnamed1</name>
</geneLocation>
<dbReference type="InterPro" id="IPR040582">
    <property type="entry name" value="OB_MalK-like"/>
</dbReference>
<dbReference type="EMBL" id="CP096020">
    <property type="protein sequence ID" value="UPM44241.1"/>
    <property type="molecule type" value="Genomic_DNA"/>
</dbReference>